<evidence type="ECO:0000256" key="1">
    <source>
        <dbReference type="SAM" id="SignalP"/>
    </source>
</evidence>
<evidence type="ECO:0000313" key="3">
    <source>
        <dbReference type="EMBL" id="QJB69601.1"/>
    </source>
</evidence>
<dbReference type="KEGG" id="phao:HF685_10190"/>
<keyword evidence="4" id="KW-1185">Reference proteome</keyword>
<gene>
    <name evidence="3" type="ORF">HF685_10190</name>
</gene>
<name>A0A6H2DPB7_9SPHN</name>
<feature type="chain" id="PRO_5026131497" description="DUF4136 domain-containing protein" evidence="1">
    <location>
        <begin position="22"/>
        <end position="201"/>
    </location>
</feature>
<dbReference type="PROSITE" id="PS51257">
    <property type="entry name" value="PROKAR_LIPOPROTEIN"/>
    <property type="match status" value="1"/>
</dbReference>
<dbReference type="Proteomes" id="UP000501600">
    <property type="component" value="Chromosome"/>
</dbReference>
<protein>
    <recommendedName>
        <fullName evidence="2">DUF4136 domain-containing protein</fullName>
    </recommendedName>
</protein>
<proteinExistence type="predicted"/>
<dbReference type="Pfam" id="PF13590">
    <property type="entry name" value="DUF4136"/>
    <property type="match status" value="1"/>
</dbReference>
<feature type="domain" description="DUF4136" evidence="2">
    <location>
        <begin position="51"/>
        <end position="192"/>
    </location>
</feature>
<dbReference type="RefSeq" id="WP_168819743.1">
    <property type="nucleotide sequence ID" value="NZ_CP051217.1"/>
</dbReference>
<accession>A0A6H2DPB7</accession>
<evidence type="ECO:0000313" key="4">
    <source>
        <dbReference type="Proteomes" id="UP000501600"/>
    </source>
</evidence>
<sequence length="201" mass="20983">MSRFHKLIGSAGLTFALAACVASMPPVEVTRFHNADREPISRGSIAIGSVIDENSNRLLEQKTFEAAVMRELQRVGFTDTGNQAAASEYIARVSIDQARITAAGNRSPVSVGVGGSTGSYGSGVGLGIGINLGGRPKDKIATELSVRIARRSNSDVIWEGRSSVEAKEGSPAAQPGLAASKLAEALFRDFPGEAGTTIRVP</sequence>
<dbReference type="InterPro" id="IPR025411">
    <property type="entry name" value="DUF4136"/>
</dbReference>
<organism evidence="3 4">
    <name type="scientific">Parasphingorhabdus halotolerans</name>
    <dbReference type="NCBI Taxonomy" id="2725558"/>
    <lineage>
        <taxon>Bacteria</taxon>
        <taxon>Pseudomonadati</taxon>
        <taxon>Pseudomonadota</taxon>
        <taxon>Alphaproteobacteria</taxon>
        <taxon>Sphingomonadales</taxon>
        <taxon>Sphingomonadaceae</taxon>
        <taxon>Parasphingorhabdus</taxon>
    </lineage>
</organism>
<reference evidence="3 4" key="1">
    <citation type="submission" date="2020-04" db="EMBL/GenBank/DDBJ databases">
        <title>Genome sequence for Sphingorhabdus sp. strain M1.</title>
        <authorList>
            <person name="Park S.-J."/>
        </authorList>
    </citation>
    <scope>NUCLEOTIDE SEQUENCE [LARGE SCALE GENOMIC DNA]</scope>
    <source>
        <strain evidence="3 4">JK6</strain>
    </source>
</reference>
<dbReference type="EMBL" id="CP051217">
    <property type="protein sequence ID" value="QJB69601.1"/>
    <property type="molecule type" value="Genomic_DNA"/>
</dbReference>
<feature type="signal peptide" evidence="1">
    <location>
        <begin position="1"/>
        <end position="21"/>
    </location>
</feature>
<keyword evidence="1" id="KW-0732">Signal</keyword>
<evidence type="ECO:0000259" key="2">
    <source>
        <dbReference type="Pfam" id="PF13590"/>
    </source>
</evidence>
<dbReference type="AlphaFoldDB" id="A0A6H2DPB7"/>